<organism evidence="2">
    <name type="scientific">Guillardia theta (strain CCMP2712)</name>
    <name type="common">Cryptophyte</name>
    <dbReference type="NCBI Taxonomy" id="905079"/>
    <lineage>
        <taxon>Eukaryota</taxon>
        <taxon>Cryptophyceae</taxon>
        <taxon>Pyrenomonadales</taxon>
        <taxon>Geminigeraceae</taxon>
        <taxon>Guillardia</taxon>
    </lineage>
</organism>
<evidence type="ECO:0000313" key="4">
    <source>
        <dbReference type="Proteomes" id="UP000011087"/>
    </source>
</evidence>
<sequence length="125" mass="14385">MPKAVKRTLEFFTLDQLIGSEFGSMNSDDITKLEKLCVIAADRSTKSLFFPCDFIIDKCKMESTIEGLKDLKEEEEAEYFATTFKQEIAELKEELEEMKKFMSILENVLVSLRSAPKRAKLTDQQ</sequence>
<accession>L1IC03</accession>
<dbReference type="KEGG" id="gtt:GUITHDRAFT_147757"/>
<dbReference type="PaxDb" id="55529-EKX33627"/>
<keyword evidence="4" id="KW-1185">Reference proteome</keyword>
<evidence type="ECO:0000313" key="3">
    <source>
        <dbReference type="EnsemblProtists" id="EKX33627"/>
    </source>
</evidence>
<evidence type="ECO:0000256" key="1">
    <source>
        <dbReference type="SAM" id="Coils"/>
    </source>
</evidence>
<dbReference type="Proteomes" id="UP000011087">
    <property type="component" value="Unassembled WGS sequence"/>
</dbReference>
<dbReference type="EMBL" id="JH993134">
    <property type="protein sequence ID" value="EKX33627.1"/>
    <property type="molecule type" value="Genomic_DNA"/>
</dbReference>
<proteinExistence type="predicted"/>
<reference evidence="2 4" key="1">
    <citation type="journal article" date="2012" name="Nature">
        <title>Algal genomes reveal evolutionary mosaicism and the fate of nucleomorphs.</title>
        <authorList>
            <consortium name="DOE Joint Genome Institute"/>
            <person name="Curtis B.A."/>
            <person name="Tanifuji G."/>
            <person name="Burki F."/>
            <person name="Gruber A."/>
            <person name="Irimia M."/>
            <person name="Maruyama S."/>
            <person name="Arias M.C."/>
            <person name="Ball S.G."/>
            <person name="Gile G.H."/>
            <person name="Hirakawa Y."/>
            <person name="Hopkins J.F."/>
            <person name="Kuo A."/>
            <person name="Rensing S.A."/>
            <person name="Schmutz J."/>
            <person name="Symeonidi A."/>
            <person name="Elias M."/>
            <person name="Eveleigh R.J."/>
            <person name="Herman E.K."/>
            <person name="Klute M.J."/>
            <person name="Nakayama T."/>
            <person name="Obornik M."/>
            <person name="Reyes-Prieto A."/>
            <person name="Armbrust E.V."/>
            <person name="Aves S.J."/>
            <person name="Beiko R.G."/>
            <person name="Coutinho P."/>
            <person name="Dacks J.B."/>
            <person name="Durnford D.G."/>
            <person name="Fast N.M."/>
            <person name="Green B.R."/>
            <person name="Grisdale C.J."/>
            <person name="Hempel F."/>
            <person name="Henrissat B."/>
            <person name="Hoppner M.P."/>
            <person name="Ishida K."/>
            <person name="Kim E."/>
            <person name="Koreny L."/>
            <person name="Kroth P.G."/>
            <person name="Liu Y."/>
            <person name="Malik S.B."/>
            <person name="Maier U.G."/>
            <person name="McRose D."/>
            <person name="Mock T."/>
            <person name="Neilson J.A."/>
            <person name="Onodera N.T."/>
            <person name="Poole A.M."/>
            <person name="Pritham E.J."/>
            <person name="Richards T.A."/>
            <person name="Rocap G."/>
            <person name="Roy S.W."/>
            <person name="Sarai C."/>
            <person name="Schaack S."/>
            <person name="Shirato S."/>
            <person name="Slamovits C.H."/>
            <person name="Spencer D.F."/>
            <person name="Suzuki S."/>
            <person name="Worden A.Z."/>
            <person name="Zauner S."/>
            <person name="Barry K."/>
            <person name="Bell C."/>
            <person name="Bharti A.K."/>
            <person name="Crow J.A."/>
            <person name="Grimwood J."/>
            <person name="Kramer R."/>
            <person name="Lindquist E."/>
            <person name="Lucas S."/>
            <person name="Salamov A."/>
            <person name="McFadden G.I."/>
            <person name="Lane C.E."/>
            <person name="Keeling P.J."/>
            <person name="Gray M.W."/>
            <person name="Grigoriev I.V."/>
            <person name="Archibald J.M."/>
        </authorList>
    </citation>
    <scope>NUCLEOTIDE SEQUENCE</scope>
    <source>
        <strain evidence="2 4">CCMP2712</strain>
    </source>
</reference>
<name>L1IC03_GUITC</name>
<dbReference type="EnsemblProtists" id="EKX33627">
    <property type="protein sequence ID" value="EKX33627"/>
    <property type="gene ID" value="GUITHDRAFT_147757"/>
</dbReference>
<keyword evidence="1" id="KW-0175">Coiled coil</keyword>
<feature type="coiled-coil region" evidence="1">
    <location>
        <begin position="81"/>
        <end position="108"/>
    </location>
</feature>
<gene>
    <name evidence="2" type="ORF">GUITHDRAFT_147757</name>
</gene>
<evidence type="ECO:0000313" key="2">
    <source>
        <dbReference type="EMBL" id="EKX33627.1"/>
    </source>
</evidence>
<dbReference type="RefSeq" id="XP_005820607.1">
    <property type="nucleotide sequence ID" value="XM_005820550.1"/>
</dbReference>
<dbReference type="GeneID" id="17290372"/>
<reference evidence="4" key="2">
    <citation type="submission" date="2012-11" db="EMBL/GenBank/DDBJ databases">
        <authorList>
            <person name="Kuo A."/>
            <person name="Curtis B.A."/>
            <person name="Tanifuji G."/>
            <person name="Burki F."/>
            <person name="Gruber A."/>
            <person name="Irimia M."/>
            <person name="Maruyama S."/>
            <person name="Arias M.C."/>
            <person name="Ball S.G."/>
            <person name="Gile G.H."/>
            <person name="Hirakawa Y."/>
            <person name="Hopkins J.F."/>
            <person name="Rensing S.A."/>
            <person name="Schmutz J."/>
            <person name="Symeonidi A."/>
            <person name="Elias M."/>
            <person name="Eveleigh R.J."/>
            <person name="Herman E.K."/>
            <person name="Klute M.J."/>
            <person name="Nakayama T."/>
            <person name="Obornik M."/>
            <person name="Reyes-Prieto A."/>
            <person name="Armbrust E.V."/>
            <person name="Aves S.J."/>
            <person name="Beiko R.G."/>
            <person name="Coutinho P."/>
            <person name="Dacks J.B."/>
            <person name="Durnford D.G."/>
            <person name="Fast N.M."/>
            <person name="Green B.R."/>
            <person name="Grisdale C."/>
            <person name="Hempe F."/>
            <person name="Henrissat B."/>
            <person name="Hoppner M.P."/>
            <person name="Ishida K.-I."/>
            <person name="Kim E."/>
            <person name="Koreny L."/>
            <person name="Kroth P.G."/>
            <person name="Liu Y."/>
            <person name="Malik S.-B."/>
            <person name="Maier U.G."/>
            <person name="McRose D."/>
            <person name="Mock T."/>
            <person name="Neilson J.A."/>
            <person name="Onodera N.T."/>
            <person name="Poole A.M."/>
            <person name="Pritham E.J."/>
            <person name="Richards T.A."/>
            <person name="Rocap G."/>
            <person name="Roy S.W."/>
            <person name="Sarai C."/>
            <person name="Schaack S."/>
            <person name="Shirato S."/>
            <person name="Slamovits C.H."/>
            <person name="Spencer D.F."/>
            <person name="Suzuki S."/>
            <person name="Worden A.Z."/>
            <person name="Zauner S."/>
            <person name="Barry K."/>
            <person name="Bell C."/>
            <person name="Bharti A.K."/>
            <person name="Crow J.A."/>
            <person name="Grimwood J."/>
            <person name="Kramer R."/>
            <person name="Lindquist E."/>
            <person name="Lucas S."/>
            <person name="Salamov A."/>
            <person name="McFadden G.I."/>
            <person name="Lane C.E."/>
            <person name="Keeling P.J."/>
            <person name="Gray M.W."/>
            <person name="Grigoriev I.V."/>
            <person name="Archibald J.M."/>
        </authorList>
    </citation>
    <scope>NUCLEOTIDE SEQUENCE</scope>
    <source>
        <strain evidence="4">CCMP2712</strain>
    </source>
</reference>
<protein>
    <submittedName>
        <fullName evidence="2 3">Uncharacterized protein</fullName>
    </submittedName>
</protein>
<dbReference type="HOGENOM" id="CLU_1996936_0_0_1"/>
<reference evidence="3" key="3">
    <citation type="submission" date="2016-03" db="UniProtKB">
        <authorList>
            <consortium name="EnsemblProtists"/>
        </authorList>
    </citation>
    <scope>IDENTIFICATION</scope>
</reference>
<dbReference type="AlphaFoldDB" id="L1IC03"/>